<organism evidence="2 3">
    <name type="scientific">Dictyobacter alpinus</name>
    <dbReference type="NCBI Taxonomy" id="2014873"/>
    <lineage>
        <taxon>Bacteria</taxon>
        <taxon>Bacillati</taxon>
        <taxon>Chloroflexota</taxon>
        <taxon>Ktedonobacteria</taxon>
        <taxon>Ktedonobacterales</taxon>
        <taxon>Dictyobacteraceae</taxon>
        <taxon>Dictyobacter</taxon>
    </lineage>
</organism>
<keyword evidence="1" id="KW-0175">Coiled coil</keyword>
<proteinExistence type="predicted"/>
<sequence>MPEHIDTIGREAIDYFALKHAARERALPKSRTAIRHCANSIRATHRHETEKAEALLSQAASLLAEMEKDLQDHRDIYFAGFVQDAQKEYAEARTFAALTQHYPLPTPKELSIGHAAYLNGIAEAIGELRRYVLDQLRRSNVESSEVFLNYMDDIYSVLISVDFPDAITSGLRRTTDSARGILEKTRGDLTAAAIQLQLQKSMRELQEGLQQHLSADK</sequence>
<dbReference type="EMBL" id="BIFT01000001">
    <property type="protein sequence ID" value="GCE26696.1"/>
    <property type="molecule type" value="Genomic_DNA"/>
</dbReference>
<evidence type="ECO:0000313" key="3">
    <source>
        <dbReference type="Proteomes" id="UP000287171"/>
    </source>
</evidence>
<dbReference type="InterPro" id="IPR036081">
    <property type="entry name" value="Translin_sf"/>
</dbReference>
<dbReference type="Proteomes" id="UP000287171">
    <property type="component" value="Unassembled WGS sequence"/>
</dbReference>
<feature type="coiled-coil region" evidence="1">
    <location>
        <begin position="49"/>
        <end position="76"/>
    </location>
</feature>
<dbReference type="OrthoDB" id="9794476at2"/>
<comment type="caution">
    <text evidence="2">The sequence shown here is derived from an EMBL/GenBank/DDBJ whole genome shotgun (WGS) entry which is preliminary data.</text>
</comment>
<dbReference type="Gene3D" id="1.20.58.2140">
    <property type="match status" value="1"/>
</dbReference>
<gene>
    <name evidence="2" type="ORF">KDA_21800</name>
</gene>
<evidence type="ECO:0000313" key="2">
    <source>
        <dbReference type="EMBL" id="GCE26696.1"/>
    </source>
</evidence>
<reference evidence="3" key="1">
    <citation type="submission" date="2018-12" db="EMBL/GenBank/DDBJ databases">
        <title>Tengunoibacter tsumagoiensis gen. nov., sp. nov., Dictyobacter kobayashii sp. nov., D. alpinus sp. nov., and D. joshuensis sp. nov. and description of Dictyobacteraceae fam. nov. within the order Ktedonobacterales isolated from Tengu-no-mugimeshi.</title>
        <authorList>
            <person name="Wang C.M."/>
            <person name="Zheng Y."/>
            <person name="Sakai Y."/>
            <person name="Toyoda A."/>
            <person name="Minakuchi Y."/>
            <person name="Abe K."/>
            <person name="Yokota A."/>
            <person name="Yabe S."/>
        </authorList>
    </citation>
    <scope>NUCLEOTIDE SEQUENCE [LARGE SCALE GENOMIC DNA]</scope>
    <source>
        <strain evidence="3">Uno16</strain>
    </source>
</reference>
<name>A0A402B5S0_9CHLR</name>
<keyword evidence="3" id="KW-1185">Reference proteome</keyword>
<protein>
    <submittedName>
        <fullName evidence="2">Haloacid dehalogenase</fullName>
    </submittedName>
</protein>
<dbReference type="InterPro" id="IPR002848">
    <property type="entry name" value="Translin_fam"/>
</dbReference>
<dbReference type="SUPFAM" id="SSF74784">
    <property type="entry name" value="Translin"/>
    <property type="match status" value="1"/>
</dbReference>
<dbReference type="RefSeq" id="WP_126627116.1">
    <property type="nucleotide sequence ID" value="NZ_BIFT01000001.1"/>
</dbReference>
<dbReference type="GO" id="GO:0043565">
    <property type="term" value="F:sequence-specific DNA binding"/>
    <property type="evidence" value="ECO:0007669"/>
    <property type="project" value="InterPro"/>
</dbReference>
<evidence type="ECO:0000256" key="1">
    <source>
        <dbReference type="SAM" id="Coils"/>
    </source>
</evidence>
<dbReference type="PANTHER" id="PTHR10741">
    <property type="entry name" value="TRANSLIN AND TRANSLIN ASSOCIATED PROTEIN X"/>
    <property type="match status" value="1"/>
</dbReference>
<dbReference type="AlphaFoldDB" id="A0A402B5S0"/>
<accession>A0A402B5S0</accession>
<dbReference type="CDD" id="cd14820">
    <property type="entry name" value="TRAX"/>
    <property type="match status" value="1"/>
</dbReference>